<evidence type="ECO:0000256" key="1">
    <source>
        <dbReference type="SAM" id="Phobius"/>
    </source>
</evidence>
<dbReference type="Proteomes" id="UP000295388">
    <property type="component" value="Unassembled WGS sequence"/>
</dbReference>
<comment type="caution">
    <text evidence="2">The sequence shown here is derived from an EMBL/GenBank/DDBJ whole genome shotgun (WGS) entry which is preliminary data.</text>
</comment>
<reference evidence="2 3" key="1">
    <citation type="submission" date="2019-03" db="EMBL/GenBank/DDBJ databases">
        <title>Genomic Encyclopedia of Type Strains, Phase III (KMG-III): the genomes of soil and plant-associated and newly described type strains.</title>
        <authorList>
            <person name="Whitman W."/>
        </authorList>
    </citation>
    <scope>NUCLEOTIDE SEQUENCE [LARGE SCALE GENOMIC DNA]</scope>
    <source>
        <strain evidence="2 3">VKM Ac-2527</strain>
    </source>
</reference>
<feature type="transmembrane region" description="Helical" evidence="1">
    <location>
        <begin position="66"/>
        <end position="84"/>
    </location>
</feature>
<gene>
    <name evidence="2" type="ORF">EV643_13638</name>
</gene>
<dbReference type="Pfam" id="PF20064">
    <property type="entry name" value="DUF6463"/>
    <property type="match status" value="1"/>
</dbReference>
<sequence length="145" mass="15616">MLHMTWSHTEFQLGGIVSGLDRWLPRSMTILGAVHLVYGVVESPGVIRDMLADGLVSTADNAERGYVVWFMVSGVALLAVAWMARWAARTVGRMPAALGWWLVVIGALIVITEPVSGGWLVMLLGALTVVAARRAIRAVPQPANV</sequence>
<keyword evidence="1" id="KW-1133">Transmembrane helix</keyword>
<protein>
    <submittedName>
        <fullName evidence="2">Uncharacterized protein</fullName>
    </submittedName>
</protein>
<feature type="transmembrane region" description="Helical" evidence="1">
    <location>
        <begin position="96"/>
        <end position="112"/>
    </location>
</feature>
<evidence type="ECO:0000313" key="3">
    <source>
        <dbReference type="Proteomes" id="UP000295388"/>
    </source>
</evidence>
<accession>A0A4R6J8E1</accession>
<dbReference type="EMBL" id="SNWQ01000036">
    <property type="protein sequence ID" value="TDO30656.1"/>
    <property type="molecule type" value="Genomic_DNA"/>
</dbReference>
<proteinExistence type="predicted"/>
<dbReference type="AlphaFoldDB" id="A0A4R6J8E1"/>
<organism evidence="2 3">
    <name type="scientific">Kribbella caucasensis</name>
    <dbReference type="NCBI Taxonomy" id="2512215"/>
    <lineage>
        <taxon>Bacteria</taxon>
        <taxon>Bacillati</taxon>
        <taxon>Actinomycetota</taxon>
        <taxon>Actinomycetes</taxon>
        <taxon>Propionibacteriales</taxon>
        <taxon>Kribbellaceae</taxon>
        <taxon>Kribbella</taxon>
    </lineage>
</organism>
<evidence type="ECO:0000313" key="2">
    <source>
        <dbReference type="EMBL" id="TDO30656.1"/>
    </source>
</evidence>
<keyword evidence="1" id="KW-0812">Transmembrane</keyword>
<keyword evidence="1" id="KW-0472">Membrane</keyword>
<keyword evidence="3" id="KW-1185">Reference proteome</keyword>
<dbReference type="InterPro" id="IPR045590">
    <property type="entry name" value="DUF6463"/>
</dbReference>
<dbReference type="RefSeq" id="WP_370452433.1">
    <property type="nucleotide sequence ID" value="NZ_SNWQ01000036.1"/>
</dbReference>
<name>A0A4R6J8E1_9ACTN</name>